<dbReference type="Proteomes" id="UP000581206">
    <property type="component" value="Unassembled WGS sequence"/>
</dbReference>
<dbReference type="Gene3D" id="3.10.350.10">
    <property type="entry name" value="LysM domain"/>
    <property type="match status" value="1"/>
</dbReference>
<dbReference type="InterPro" id="IPR036779">
    <property type="entry name" value="LysM_dom_sf"/>
</dbReference>
<dbReference type="PROSITE" id="PS51782">
    <property type="entry name" value="LYSM"/>
    <property type="match status" value="1"/>
</dbReference>
<dbReference type="AlphaFoldDB" id="A0A7X6KX44"/>
<gene>
    <name evidence="3" type="ORF">HGA03_14215</name>
</gene>
<dbReference type="Pfam" id="PF01476">
    <property type="entry name" value="LysM"/>
    <property type="match status" value="1"/>
</dbReference>
<accession>A0A7X6KX44</accession>
<dbReference type="InterPro" id="IPR018392">
    <property type="entry name" value="LysM"/>
</dbReference>
<dbReference type="CDD" id="cd00118">
    <property type="entry name" value="LysM"/>
    <property type="match status" value="1"/>
</dbReference>
<feature type="transmembrane region" description="Helical" evidence="1">
    <location>
        <begin position="31"/>
        <end position="52"/>
    </location>
</feature>
<reference evidence="3 4" key="1">
    <citation type="submission" date="2020-04" db="EMBL/GenBank/DDBJ databases">
        <title>MicrobeNet Type strains.</title>
        <authorList>
            <person name="Nicholson A.C."/>
        </authorList>
    </citation>
    <scope>NUCLEOTIDE SEQUENCE [LARGE SCALE GENOMIC DNA]</scope>
    <source>
        <strain evidence="3 4">ATCC BAA-788</strain>
    </source>
</reference>
<sequence>MAGAQRPSVAVRDGSAASAPARLQLTRRGRAVVIVLGLLLAVAGVMGGRAVADGPQQAVEVQTYAVQSGDTLWSIAQGVAQPGEDVRDVVLQLQRLNDLSGGSLMAGQVLMLPADS</sequence>
<keyword evidence="4" id="KW-1185">Reference proteome</keyword>
<name>A0A7X6KX44_9CELL</name>
<evidence type="ECO:0000259" key="2">
    <source>
        <dbReference type="PROSITE" id="PS51782"/>
    </source>
</evidence>
<protein>
    <submittedName>
        <fullName evidence="3">LysM peptidoglycan-binding domain-containing protein</fullName>
    </submittedName>
</protein>
<proteinExistence type="predicted"/>
<dbReference type="SUPFAM" id="SSF54106">
    <property type="entry name" value="LysM domain"/>
    <property type="match status" value="1"/>
</dbReference>
<comment type="caution">
    <text evidence="3">The sequence shown here is derived from an EMBL/GenBank/DDBJ whole genome shotgun (WGS) entry which is preliminary data.</text>
</comment>
<evidence type="ECO:0000256" key="1">
    <source>
        <dbReference type="SAM" id="Phobius"/>
    </source>
</evidence>
<feature type="domain" description="LysM" evidence="2">
    <location>
        <begin position="62"/>
        <end position="112"/>
    </location>
</feature>
<evidence type="ECO:0000313" key="3">
    <source>
        <dbReference type="EMBL" id="NKY23821.1"/>
    </source>
</evidence>
<keyword evidence="1" id="KW-0472">Membrane</keyword>
<evidence type="ECO:0000313" key="4">
    <source>
        <dbReference type="Proteomes" id="UP000581206"/>
    </source>
</evidence>
<dbReference type="EMBL" id="JAAXOX010000009">
    <property type="protein sequence ID" value="NKY23821.1"/>
    <property type="molecule type" value="Genomic_DNA"/>
</dbReference>
<dbReference type="SMART" id="SM00257">
    <property type="entry name" value="LysM"/>
    <property type="match status" value="1"/>
</dbReference>
<keyword evidence="1" id="KW-0812">Transmembrane</keyword>
<keyword evidence="1" id="KW-1133">Transmembrane helix</keyword>
<organism evidence="3 4">
    <name type="scientific">Cellulomonas denverensis</name>
    <dbReference type="NCBI Taxonomy" id="264297"/>
    <lineage>
        <taxon>Bacteria</taxon>
        <taxon>Bacillati</taxon>
        <taxon>Actinomycetota</taxon>
        <taxon>Actinomycetes</taxon>
        <taxon>Micrococcales</taxon>
        <taxon>Cellulomonadaceae</taxon>
        <taxon>Cellulomonas</taxon>
    </lineage>
</organism>